<comment type="caution">
    <text evidence="1">The sequence shown here is derived from an EMBL/GenBank/DDBJ whole genome shotgun (WGS) entry which is preliminary data.</text>
</comment>
<protein>
    <submittedName>
        <fullName evidence="1">Metal dependent phosphohydrolase</fullName>
    </submittedName>
</protein>
<reference evidence="1 2" key="1">
    <citation type="journal article" date="2015" name="Nature">
        <title>rRNA introns, odd ribosomes, and small enigmatic genomes across a large radiation of phyla.</title>
        <authorList>
            <person name="Brown C.T."/>
            <person name="Hug L.A."/>
            <person name="Thomas B.C."/>
            <person name="Sharon I."/>
            <person name="Castelle C.J."/>
            <person name="Singh A."/>
            <person name="Wilkins M.J."/>
            <person name="Williams K.H."/>
            <person name="Banfield J.F."/>
        </authorList>
    </citation>
    <scope>NUCLEOTIDE SEQUENCE [LARGE SCALE GENOMIC DNA]</scope>
</reference>
<name>A0A0G1XIU4_9BACT</name>
<proteinExistence type="predicted"/>
<dbReference type="PANTHER" id="PTHR46246:SF1">
    <property type="entry name" value="GUANOSINE-3',5'-BIS(DIPHOSPHATE) 3'-PYROPHOSPHOHYDROLASE MESH1"/>
    <property type="match status" value="1"/>
</dbReference>
<dbReference type="Proteomes" id="UP000034846">
    <property type="component" value="Unassembled WGS sequence"/>
</dbReference>
<dbReference type="PANTHER" id="PTHR46246">
    <property type="entry name" value="GUANOSINE-3',5'-BIS(DIPHOSPHATE) 3'-PYROPHOSPHOHYDROLASE MESH1"/>
    <property type="match status" value="1"/>
</dbReference>
<dbReference type="Gene3D" id="1.10.3210.10">
    <property type="entry name" value="Hypothetical protein af1432"/>
    <property type="match status" value="1"/>
</dbReference>
<evidence type="ECO:0000313" key="2">
    <source>
        <dbReference type="Proteomes" id="UP000034846"/>
    </source>
</evidence>
<dbReference type="GO" id="GO:0008893">
    <property type="term" value="F:guanosine-3',5'-bis(diphosphate) 3'-diphosphatase activity"/>
    <property type="evidence" value="ECO:0007669"/>
    <property type="project" value="TreeGrafter"/>
</dbReference>
<accession>A0A0G1XIU4</accession>
<organism evidence="1 2">
    <name type="scientific">Candidatus Uhrbacteria bacterium GW2011_GWD2_52_7</name>
    <dbReference type="NCBI Taxonomy" id="1618989"/>
    <lineage>
        <taxon>Bacteria</taxon>
        <taxon>Candidatus Uhriibacteriota</taxon>
    </lineage>
</organism>
<evidence type="ECO:0000313" key="1">
    <source>
        <dbReference type="EMBL" id="KKW30835.1"/>
    </source>
</evidence>
<keyword evidence="1" id="KW-0378">Hydrolase</keyword>
<gene>
    <name evidence="1" type="ORF">UY72_C0002G0010</name>
</gene>
<dbReference type="EMBL" id="LCRD01000002">
    <property type="protein sequence ID" value="KKW30835.1"/>
    <property type="molecule type" value="Genomic_DNA"/>
</dbReference>
<dbReference type="InterPro" id="IPR052194">
    <property type="entry name" value="MESH1"/>
</dbReference>
<dbReference type="SUPFAM" id="SSF109604">
    <property type="entry name" value="HD-domain/PDEase-like"/>
    <property type="match status" value="1"/>
</dbReference>
<sequence length="174" mass="19324">MSDMLIAEQLVAEKIPGKRKGLDRPAFLHSYHVRDILKEHGCENDVCIAGLLHDVIEDGGVTFDELSDMGFSSRVVELVDLASHDAKLASGDERWVVMMARLVRASDVDAWSIKVADLISNIADSSGMPMDRRAWMLTIKAPIMLRLSESHLGKTKLWRALSDARQRELIGALS</sequence>
<dbReference type="Pfam" id="PF13328">
    <property type="entry name" value="HD_4"/>
    <property type="match status" value="1"/>
</dbReference>
<dbReference type="AlphaFoldDB" id="A0A0G1XIU4"/>